<protein>
    <submittedName>
        <fullName evidence="2">Uncharacterized protein</fullName>
    </submittedName>
</protein>
<feature type="region of interest" description="Disordered" evidence="1">
    <location>
        <begin position="1"/>
        <end position="77"/>
    </location>
</feature>
<sequence length="89" mass="10435">MRREIATQEPYKHTYTHANDHILTRDVNDSKRPLQRDIVKSHTAPNCTNEHERRRSADRHSKPAVDQQPSLRSGHKCRRALPLHDFCNS</sequence>
<proteinExistence type="predicted"/>
<accession>A0A6H5J5N4</accession>
<dbReference type="AlphaFoldDB" id="A0A6H5J5N4"/>
<keyword evidence="3" id="KW-1185">Reference proteome</keyword>
<evidence type="ECO:0000313" key="3">
    <source>
        <dbReference type="Proteomes" id="UP000479190"/>
    </source>
</evidence>
<organism evidence="2 3">
    <name type="scientific">Trichogramma brassicae</name>
    <dbReference type="NCBI Taxonomy" id="86971"/>
    <lineage>
        <taxon>Eukaryota</taxon>
        <taxon>Metazoa</taxon>
        <taxon>Ecdysozoa</taxon>
        <taxon>Arthropoda</taxon>
        <taxon>Hexapoda</taxon>
        <taxon>Insecta</taxon>
        <taxon>Pterygota</taxon>
        <taxon>Neoptera</taxon>
        <taxon>Endopterygota</taxon>
        <taxon>Hymenoptera</taxon>
        <taxon>Apocrita</taxon>
        <taxon>Proctotrupomorpha</taxon>
        <taxon>Chalcidoidea</taxon>
        <taxon>Trichogrammatidae</taxon>
        <taxon>Trichogramma</taxon>
    </lineage>
</organism>
<reference evidence="2 3" key="1">
    <citation type="submission" date="2020-02" db="EMBL/GenBank/DDBJ databases">
        <authorList>
            <person name="Ferguson B K."/>
        </authorList>
    </citation>
    <scope>NUCLEOTIDE SEQUENCE [LARGE SCALE GENOMIC DNA]</scope>
</reference>
<gene>
    <name evidence="2" type="ORF">TBRA_LOCUS16393</name>
</gene>
<evidence type="ECO:0000256" key="1">
    <source>
        <dbReference type="SAM" id="MobiDB-lite"/>
    </source>
</evidence>
<dbReference type="EMBL" id="CADCXV010001489">
    <property type="protein sequence ID" value="CAB0044806.1"/>
    <property type="molecule type" value="Genomic_DNA"/>
</dbReference>
<feature type="compositionally biased region" description="Basic and acidic residues" evidence="1">
    <location>
        <begin position="49"/>
        <end position="63"/>
    </location>
</feature>
<name>A0A6H5J5N4_9HYME</name>
<evidence type="ECO:0000313" key="2">
    <source>
        <dbReference type="EMBL" id="CAB0044806.1"/>
    </source>
</evidence>
<feature type="compositionally biased region" description="Basic and acidic residues" evidence="1">
    <location>
        <begin position="1"/>
        <end position="40"/>
    </location>
</feature>
<dbReference type="Proteomes" id="UP000479190">
    <property type="component" value="Unassembled WGS sequence"/>
</dbReference>